<dbReference type="InParanoid" id="A0A2K1QK34"/>
<feature type="region of interest" description="Disordered" evidence="1">
    <location>
        <begin position="478"/>
        <end position="548"/>
    </location>
</feature>
<feature type="compositionally biased region" description="Polar residues" evidence="1">
    <location>
        <begin position="292"/>
        <end position="301"/>
    </location>
</feature>
<dbReference type="EMBL" id="NKHZ01000070">
    <property type="protein sequence ID" value="PNS15524.1"/>
    <property type="molecule type" value="Genomic_DNA"/>
</dbReference>
<name>A0A2K1QK34_9PEZI</name>
<reference evidence="2 3" key="1">
    <citation type="submission" date="2017-06" db="EMBL/GenBank/DDBJ databases">
        <title>Draft genome sequence of a variant of Elsinoe murrayae.</title>
        <authorList>
            <person name="Cheng Q."/>
        </authorList>
    </citation>
    <scope>NUCLEOTIDE SEQUENCE [LARGE SCALE GENOMIC DNA]</scope>
    <source>
        <strain evidence="2 3">CQ-2017a</strain>
    </source>
</reference>
<evidence type="ECO:0000313" key="3">
    <source>
        <dbReference type="Proteomes" id="UP000243797"/>
    </source>
</evidence>
<feature type="region of interest" description="Disordered" evidence="1">
    <location>
        <begin position="256"/>
        <end position="301"/>
    </location>
</feature>
<proteinExistence type="predicted"/>
<organism evidence="2 3">
    <name type="scientific">Sphaceloma murrayae</name>
    <dbReference type="NCBI Taxonomy" id="2082308"/>
    <lineage>
        <taxon>Eukaryota</taxon>
        <taxon>Fungi</taxon>
        <taxon>Dikarya</taxon>
        <taxon>Ascomycota</taxon>
        <taxon>Pezizomycotina</taxon>
        <taxon>Dothideomycetes</taxon>
        <taxon>Dothideomycetidae</taxon>
        <taxon>Myriangiales</taxon>
        <taxon>Elsinoaceae</taxon>
        <taxon>Sphaceloma</taxon>
    </lineage>
</organism>
<gene>
    <name evidence="2" type="ORF">CAC42_783</name>
</gene>
<feature type="region of interest" description="Disordered" evidence="1">
    <location>
        <begin position="62"/>
        <end position="209"/>
    </location>
</feature>
<keyword evidence="3" id="KW-1185">Reference proteome</keyword>
<dbReference type="STRING" id="2082308.A0A2K1QK34"/>
<feature type="compositionally biased region" description="Acidic residues" evidence="1">
    <location>
        <begin position="172"/>
        <end position="186"/>
    </location>
</feature>
<accession>A0A2K1QK34</accession>
<dbReference type="AlphaFoldDB" id="A0A2K1QK34"/>
<dbReference type="Proteomes" id="UP000243797">
    <property type="component" value="Unassembled WGS sequence"/>
</dbReference>
<comment type="caution">
    <text evidence="2">The sequence shown here is derived from an EMBL/GenBank/DDBJ whole genome shotgun (WGS) entry which is preliminary data.</text>
</comment>
<evidence type="ECO:0000313" key="2">
    <source>
        <dbReference type="EMBL" id="PNS15524.1"/>
    </source>
</evidence>
<sequence>MADETSTATHGDRKKRGAYSAPRKLISWDTDKDQLLLLAIVHESDKAGIELPLQAAVQYISDGSSSEAVRQHLTKVRTAREAAGKPVPPPLKRGRLKNLTSAVPSAATTTVKSKRKTSTKDPNVPSDKLIVPPKVKDGKDEKIERKQKDNPRRSGRKPKRMIKDDCMQDTPEQSDDEWQPEPDPSDEQPRKRGSADSITEDASPAKKVKVEGEYGDHVHNLVESPIKLADSNSKIIKLPMHPEQLRQMDDQVVKDLDPMSSADGGLGSPDFTSFMQYSTDALPGGEEDTDYTQHGSFSSTDSTMVGLPNGYRGVFPGQPQFHHFTTGDDRPGDQQARENWDNVPNFNLSKLNASQMVPVNYSHYANTPTGYTGPPIPKDFCWRSNDPSGSIQVSVQRYQISFAAALNHFMKGFAAAHGDGHSFYYVSTNGTYHYSWVSDTSTPRILTNVRGNRVMAANVQPLVEKSVAPVSGQHYNDYPTAFGLNAQPAPPNQPPHDPNDPFVVDPEPSTNPTEDRSRNPSVVTNPYPGEEPINNPYAHEEPVAWGSDTTNVDLNEAEDTIMNSFVDDAWYNPHE</sequence>
<feature type="compositionally biased region" description="Basic and acidic residues" evidence="1">
    <location>
        <begin position="134"/>
        <end position="152"/>
    </location>
</feature>
<protein>
    <submittedName>
        <fullName evidence="2">Uncharacterized protein</fullName>
    </submittedName>
</protein>
<dbReference type="OrthoDB" id="3903267at2759"/>
<evidence type="ECO:0000256" key="1">
    <source>
        <dbReference type="SAM" id="MobiDB-lite"/>
    </source>
</evidence>
<feature type="region of interest" description="Disordered" evidence="1">
    <location>
        <begin position="1"/>
        <end position="22"/>
    </location>
</feature>
<feature type="compositionally biased region" description="Polar residues" evidence="1">
    <location>
        <begin position="270"/>
        <end position="279"/>
    </location>
</feature>
<feature type="compositionally biased region" description="Low complexity" evidence="1">
    <location>
        <begin position="100"/>
        <end position="111"/>
    </location>
</feature>